<organism evidence="3 4">
    <name type="scientific">Vescimonas fastidiosa</name>
    <dbReference type="NCBI Taxonomy" id="2714353"/>
    <lineage>
        <taxon>Bacteria</taxon>
        <taxon>Bacillati</taxon>
        <taxon>Bacillota</taxon>
        <taxon>Clostridia</taxon>
        <taxon>Eubacteriales</taxon>
        <taxon>Oscillospiraceae</taxon>
        <taxon>Vescimonas</taxon>
    </lineage>
</organism>
<feature type="compositionally biased region" description="Basic and acidic residues" evidence="1">
    <location>
        <begin position="179"/>
        <end position="196"/>
    </location>
</feature>
<dbReference type="InterPro" id="IPR029064">
    <property type="entry name" value="Ribosomal_eL30-like_sf"/>
</dbReference>
<evidence type="ECO:0000313" key="4">
    <source>
        <dbReference type="Proteomes" id="UP000681343"/>
    </source>
</evidence>
<dbReference type="InterPro" id="IPR004038">
    <property type="entry name" value="Ribosomal_eL8/eL30/eS12/Gad45"/>
</dbReference>
<name>A0A810Q061_9FIRM</name>
<feature type="compositionally biased region" description="Basic and acidic residues" evidence="1">
    <location>
        <begin position="137"/>
        <end position="167"/>
    </location>
</feature>
<sequence>MIGLAHKAGRVEIGEEPVGSAARAKKARIILVAGDAAASSVRRAMSFANTGSCLCLVIPASKEELGRALGRTSCAMAAITDMGFADAIAKKLAALDPQRFGSAAERMAVKAQRARERKLEQLAHEKNVRMGKKRPPKPPEKAAPPEKEERREREKKPSRPGKRERSAAARSRQKSQARARFEGSRPVKKGKGSERK</sequence>
<proteinExistence type="predicted"/>
<accession>A0A810Q061</accession>
<dbReference type="SUPFAM" id="SSF55315">
    <property type="entry name" value="L30e-like"/>
    <property type="match status" value="1"/>
</dbReference>
<gene>
    <name evidence="3" type="ORF">MM35RIKEN_18440</name>
</gene>
<evidence type="ECO:0000256" key="1">
    <source>
        <dbReference type="SAM" id="MobiDB-lite"/>
    </source>
</evidence>
<evidence type="ECO:0000259" key="2">
    <source>
        <dbReference type="Pfam" id="PF01248"/>
    </source>
</evidence>
<feature type="domain" description="Ribosomal protein eL8/eL30/eS12/Gadd45" evidence="2">
    <location>
        <begin position="3"/>
        <end position="85"/>
    </location>
</feature>
<geneLocation type="plasmid" evidence="3 4">
    <name>pMM35_01</name>
</geneLocation>
<dbReference type="KEGG" id="vfa:MM35RIKEN_18440"/>
<dbReference type="AlphaFoldDB" id="A0A810Q061"/>
<dbReference type="Proteomes" id="UP000681343">
    <property type="component" value="Plasmid pMM35_01"/>
</dbReference>
<dbReference type="Pfam" id="PF01248">
    <property type="entry name" value="Ribosomal_L7Ae"/>
    <property type="match status" value="1"/>
</dbReference>
<dbReference type="EMBL" id="AP023416">
    <property type="protein sequence ID" value="BCK79652.1"/>
    <property type="molecule type" value="Genomic_DNA"/>
</dbReference>
<keyword evidence="4" id="KW-1185">Reference proteome</keyword>
<protein>
    <recommendedName>
        <fullName evidence="2">Ribosomal protein eL8/eL30/eS12/Gadd45 domain-containing protein</fullName>
    </recommendedName>
</protein>
<evidence type="ECO:0000313" key="3">
    <source>
        <dbReference type="EMBL" id="BCK79652.1"/>
    </source>
</evidence>
<dbReference type="Gene3D" id="3.30.1330.30">
    <property type="match status" value="1"/>
</dbReference>
<feature type="region of interest" description="Disordered" evidence="1">
    <location>
        <begin position="120"/>
        <end position="196"/>
    </location>
</feature>
<keyword evidence="3" id="KW-0614">Plasmid</keyword>
<reference evidence="3" key="1">
    <citation type="submission" date="2020-09" db="EMBL/GenBank/DDBJ databases">
        <title>New species isolated from human feces.</title>
        <authorList>
            <person name="Kitahara M."/>
            <person name="Shigeno Y."/>
            <person name="Shime M."/>
            <person name="Matsumoto Y."/>
            <person name="Nakamura S."/>
            <person name="Motooka D."/>
            <person name="Fukuoka S."/>
            <person name="Nishikawa H."/>
            <person name="Benno Y."/>
        </authorList>
    </citation>
    <scope>NUCLEOTIDE SEQUENCE</scope>
    <source>
        <strain evidence="3">MM35</strain>
        <plasmid evidence="3">pMM35_01</plasmid>
    </source>
</reference>